<dbReference type="EMBL" id="JH992974">
    <property type="protein sequence ID" value="EKX51976.1"/>
    <property type="molecule type" value="Genomic_DNA"/>
</dbReference>
<dbReference type="STRING" id="905079.L1JTT3"/>
<evidence type="ECO:0000313" key="2">
    <source>
        <dbReference type="EnsemblProtists" id="EKX51976"/>
    </source>
</evidence>
<dbReference type="Gene3D" id="3.20.20.370">
    <property type="entry name" value="Glycoside hydrolase/deacetylase"/>
    <property type="match status" value="1"/>
</dbReference>
<reference evidence="2" key="3">
    <citation type="submission" date="2015-06" db="UniProtKB">
        <authorList>
            <consortium name="EnsemblProtists"/>
        </authorList>
    </citation>
    <scope>IDENTIFICATION</scope>
</reference>
<dbReference type="InterPro" id="IPR011330">
    <property type="entry name" value="Glyco_hydro/deAcase_b/a-brl"/>
</dbReference>
<gene>
    <name evidence="1" type="ORF">GUITHDRAFT_134287</name>
</gene>
<dbReference type="SUPFAM" id="SSF88713">
    <property type="entry name" value="Glycoside hydrolase/deacetylase"/>
    <property type="match status" value="1"/>
</dbReference>
<dbReference type="GeneID" id="17308426"/>
<keyword evidence="3" id="KW-1185">Reference proteome</keyword>
<evidence type="ECO:0000313" key="1">
    <source>
        <dbReference type="EMBL" id="EKX51976.1"/>
    </source>
</evidence>
<name>L1JTT3_GUITC</name>
<reference evidence="3" key="2">
    <citation type="submission" date="2012-11" db="EMBL/GenBank/DDBJ databases">
        <authorList>
            <person name="Kuo A."/>
            <person name="Curtis B.A."/>
            <person name="Tanifuji G."/>
            <person name="Burki F."/>
            <person name="Gruber A."/>
            <person name="Irimia M."/>
            <person name="Maruyama S."/>
            <person name="Arias M.C."/>
            <person name="Ball S.G."/>
            <person name="Gile G.H."/>
            <person name="Hirakawa Y."/>
            <person name="Hopkins J.F."/>
            <person name="Rensing S.A."/>
            <person name="Schmutz J."/>
            <person name="Symeonidi A."/>
            <person name="Elias M."/>
            <person name="Eveleigh R.J."/>
            <person name="Herman E.K."/>
            <person name="Klute M.J."/>
            <person name="Nakayama T."/>
            <person name="Obornik M."/>
            <person name="Reyes-Prieto A."/>
            <person name="Armbrust E.V."/>
            <person name="Aves S.J."/>
            <person name="Beiko R.G."/>
            <person name="Coutinho P."/>
            <person name="Dacks J.B."/>
            <person name="Durnford D.G."/>
            <person name="Fast N.M."/>
            <person name="Green B.R."/>
            <person name="Grisdale C."/>
            <person name="Hempe F."/>
            <person name="Henrissat B."/>
            <person name="Hoppner M.P."/>
            <person name="Ishida K.-I."/>
            <person name="Kim E."/>
            <person name="Koreny L."/>
            <person name="Kroth P.G."/>
            <person name="Liu Y."/>
            <person name="Malik S.-B."/>
            <person name="Maier U.G."/>
            <person name="McRose D."/>
            <person name="Mock T."/>
            <person name="Neilson J.A."/>
            <person name="Onodera N.T."/>
            <person name="Poole A.M."/>
            <person name="Pritham E.J."/>
            <person name="Richards T.A."/>
            <person name="Rocap G."/>
            <person name="Roy S.W."/>
            <person name="Sarai C."/>
            <person name="Schaack S."/>
            <person name="Shirato S."/>
            <person name="Slamovits C.H."/>
            <person name="Spencer D.F."/>
            <person name="Suzuki S."/>
            <person name="Worden A.Z."/>
            <person name="Zauner S."/>
            <person name="Barry K."/>
            <person name="Bell C."/>
            <person name="Bharti A.K."/>
            <person name="Crow J.A."/>
            <person name="Grimwood J."/>
            <person name="Kramer R."/>
            <person name="Lindquist E."/>
            <person name="Lucas S."/>
            <person name="Salamov A."/>
            <person name="McFadden G.I."/>
            <person name="Lane C.E."/>
            <person name="Keeling P.J."/>
            <person name="Gray M.W."/>
            <person name="Grigoriev I.V."/>
            <person name="Archibald J.M."/>
        </authorList>
    </citation>
    <scope>NUCLEOTIDE SEQUENCE</scope>
    <source>
        <strain evidence="3">CCMP2712</strain>
    </source>
</reference>
<dbReference type="HOGENOM" id="CLU_790951_0_0_1"/>
<dbReference type="AlphaFoldDB" id="L1JTT3"/>
<accession>L1JTT3</accession>
<dbReference type="RefSeq" id="XP_005838956.1">
    <property type="nucleotide sequence ID" value="XM_005838899.1"/>
</dbReference>
<organism evidence="1">
    <name type="scientific">Guillardia theta (strain CCMP2712)</name>
    <name type="common">Cryptophyte</name>
    <dbReference type="NCBI Taxonomy" id="905079"/>
    <lineage>
        <taxon>Eukaryota</taxon>
        <taxon>Cryptophyceae</taxon>
        <taxon>Pyrenomonadales</taxon>
        <taxon>Geminigeraceae</taxon>
        <taxon>Guillardia</taxon>
    </lineage>
</organism>
<reference evidence="1 3" key="1">
    <citation type="journal article" date="2012" name="Nature">
        <title>Algal genomes reveal evolutionary mosaicism and the fate of nucleomorphs.</title>
        <authorList>
            <consortium name="DOE Joint Genome Institute"/>
            <person name="Curtis B.A."/>
            <person name="Tanifuji G."/>
            <person name="Burki F."/>
            <person name="Gruber A."/>
            <person name="Irimia M."/>
            <person name="Maruyama S."/>
            <person name="Arias M.C."/>
            <person name="Ball S.G."/>
            <person name="Gile G.H."/>
            <person name="Hirakawa Y."/>
            <person name="Hopkins J.F."/>
            <person name="Kuo A."/>
            <person name="Rensing S.A."/>
            <person name="Schmutz J."/>
            <person name="Symeonidi A."/>
            <person name="Elias M."/>
            <person name="Eveleigh R.J."/>
            <person name="Herman E.K."/>
            <person name="Klute M.J."/>
            <person name="Nakayama T."/>
            <person name="Obornik M."/>
            <person name="Reyes-Prieto A."/>
            <person name="Armbrust E.V."/>
            <person name="Aves S.J."/>
            <person name="Beiko R.G."/>
            <person name="Coutinho P."/>
            <person name="Dacks J.B."/>
            <person name="Durnford D.G."/>
            <person name="Fast N.M."/>
            <person name="Green B.R."/>
            <person name="Grisdale C.J."/>
            <person name="Hempel F."/>
            <person name="Henrissat B."/>
            <person name="Hoppner M.P."/>
            <person name="Ishida K."/>
            <person name="Kim E."/>
            <person name="Koreny L."/>
            <person name="Kroth P.G."/>
            <person name="Liu Y."/>
            <person name="Malik S.B."/>
            <person name="Maier U.G."/>
            <person name="McRose D."/>
            <person name="Mock T."/>
            <person name="Neilson J.A."/>
            <person name="Onodera N.T."/>
            <person name="Poole A.M."/>
            <person name="Pritham E.J."/>
            <person name="Richards T.A."/>
            <person name="Rocap G."/>
            <person name="Roy S.W."/>
            <person name="Sarai C."/>
            <person name="Schaack S."/>
            <person name="Shirato S."/>
            <person name="Slamovits C.H."/>
            <person name="Spencer D.F."/>
            <person name="Suzuki S."/>
            <person name="Worden A.Z."/>
            <person name="Zauner S."/>
            <person name="Barry K."/>
            <person name="Bell C."/>
            <person name="Bharti A.K."/>
            <person name="Crow J.A."/>
            <person name="Grimwood J."/>
            <person name="Kramer R."/>
            <person name="Lindquist E."/>
            <person name="Lucas S."/>
            <person name="Salamov A."/>
            <person name="McFadden G.I."/>
            <person name="Lane C.E."/>
            <person name="Keeling P.J."/>
            <person name="Gray M.W."/>
            <person name="Grigoriev I.V."/>
            <person name="Archibald J.M."/>
        </authorList>
    </citation>
    <scope>NUCLEOTIDE SEQUENCE</scope>
    <source>
        <strain evidence="1 3">CCMP2712</strain>
    </source>
</reference>
<dbReference type="Proteomes" id="UP000011087">
    <property type="component" value="Unassembled WGS sequence"/>
</dbReference>
<sequence length="351" mass="39406">MQGDPAAGPASTQVDEDLAQLLQGINGTPLNRSLEDDVVPAVLTAFAIMLLSLIPILRPFFSFVSKSQQPPQKDIKCSDYSPPNLEWPEAIERPFVFMIELFSDGSEDDREYDRRFGIMPVVFETLSPNLIHTGIWRVLATFKQLNLPATVVVSCSDLQESPDLVRELTGGRFEVCMLVDCSQALHLWDLERIIDKCGRDMVTYEKLLGCTPKGLYLRKLDLRSRRLVHERFKVGYDANGYGDSPWLAPHLVVPNSTSNVEDMNLGFSNLFEELITSHASDRLCPRKLTSIEVPCSVFGKVTNTKRLWKALYSLKSSPGVYITTKGEIAALWSRQQTDKSNSIPDSQQPDH</sequence>
<protein>
    <submittedName>
        <fullName evidence="1 2">Uncharacterized protein</fullName>
    </submittedName>
</protein>
<dbReference type="KEGG" id="gtt:GUITHDRAFT_134287"/>
<evidence type="ECO:0000313" key="3">
    <source>
        <dbReference type="Proteomes" id="UP000011087"/>
    </source>
</evidence>
<dbReference type="GO" id="GO:0005975">
    <property type="term" value="P:carbohydrate metabolic process"/>
    <property type="evidence" value="ECO:0007669"/>
    <property type="project" value="InterPro"/>
</dbReference>
<proteinExistence type="predicted"/>
<dbReference type="PaxDb" id="55529-EKX51976"/>
<dbReference type="EnsemblProtists" id="EKX51976">
    <property type="protein sequence ID" value="EKX51976"/>
    <property type="gene ID" value="GUITHDRAFT_134287"/>
</dbReference>